<sequence>MATLDIKFTKFDNRPWGFRLAGGSDFPEPLTVIRPISELTHGQAHEALVLAGNNFVLGVRRTEDPNKTVEGIEEKIEPYMLPLEEILFAPIEEKRETTPDEAPQIEDESVPVPEPEPNESVELYPEKARDENSEPLPNTDLTDEEIAQLILDEEEVLNEKGVLGVNFKKLRPRAPLLKESKVFQELQLEASSEPTQLQELKRRTTFLRKPERPVPKPRRLSRSEEPEVEPYRVLIKKQPRKSVTERLLERGLLVPSRANTPEVKPEILLVEIVIPSDRDDEMLPINEEQSPARFGPLLKVPKERKRQRLCRRGSIRETYDSEILHRGSSRRNSRRASSCRRESSAAAISSFESGILAFKAKKEAESLDSFGNRCAEGRRRLSLMSMMLADKVSSAMRTDIARGLAYAMVPCASALAFFMFNYAKRFAHPSQHPSPICTKQKTTPSATPEPRREVQGSEGGDSRPQSQAEVIEIVESTEEIKEQSQQPEPRVEEPEEEPAQVLIRRPSAALQDVEVEVAVTMDRDKIKELVTTEISLERQLESVQSQLMALKQLPSEIEKHLKIVSEQLHKIMELSGVEAQETAQAKGERSKIARKAEAEQLEEEEEVEEKEEEKSKHEDEEPDSIASQDESSSWAPHLISTEDTWTELKELEISVKSNEDDGKRVKKYIVTYESKVVQERSRSRSASPALSQKSFEPDPKLTLQDQLVQELKHRKGRKPARDLWQPQARQLELTYGRKWRCPNDFFNDEMIADVLSSQAEVIRGRALGVNFKKFEKTALPNYDHLMNSSVYKMIHKMEAEPKKGIPARPPKVIAAEDIIERVVS</sequence>
<accession>A0A232EK20</accession>
<reference evidence="2 3" key="1">
    <citation type="journal article" date="2017" name="Curr. Biol.">
        <title>The Evolution of Venom by Co-option of Single-Copy Genes.</title>
        <authorList>
            <person name="Martinson E.O."/>
            <person name="Mrinalini"/>
            <person name="Kelkar Y.D."/>
            <person name="Chang C.H."/>
            <person name="Werren J.H."/>
        </authorList>
    </citation>
    <scope>NUCLEOTIDE SEQUENCE [LARGE SCALE GENOMIC DNA]</scope>
    <source>
        <strain evidence="2 3">Alberta</strain>
        <tissue evidence="2">Whole body</tissue>
    </source>
</reference>
<feature type="non-terminal residue" evidence="2">
    <location>
        <position position="824"/>
    </location>
</feature>
<feature type="compositionally biased region" description="Acidic residues" evidence="1">
    <location>
        <begin position="599"/>
        <end position="611"/>
    </location>
</feature>
<dbReference type="Proteomes" id="UP000215335">
    <property type="component" value="Unassembled WGS sequence"/>
</dbReference>
<comment type="caution">
    <text evidence="2">The sequence shown here is derived from an EMBL/GenBank/DDBJ whole genome shotgun (WGS) entry which is preliminary data.</text>
</comment>
<evidence type="ECO:0000256" key="1">
    <source>
        <dbReference type="SAM" id="MobiDB-lite"/>
    </source>
</evidence>
<dbReference type="EMBL" id="NNAY01003909">
    <property type="protein sequence ID" value="OXU18672.1"/>
    <property type="molecule type" value="Genomic_DNA"/>
</dbReference>
<feature type="region of interest" description="Disordered" evidence="1">
    <location>
        <begin position="582"/>
        <end position="639"/>
    </location>
</feature>
<feature type="compositionally biased region" description="Polar residues" evidence="1">
    <location>
        <begin position="625"/>
        <end position="634"/>
    </location>
</feature>
<dbReference type="AlphaFoldDB" id="A0A232EK20"/>
<protein>
    <submittedName>
        <fullName evidence="2">Uncharacterized protein</fullName>
    </submittedName>
</protein>
<evidence type="ECO:0000313" key="3">
    <source>
        <dbReference type="Proteomes" id="UP000215335"/>
    </source>
</evidence>
<feature type="compositionally biased region" description="Polar residues" evidence="1">
    <location>
        <begin position="431"/>
        <end position="446"/>
    </location>
</feature>
<organism evidence="2 3">
    <name type="scientific">Trichomalopsis sarcophagae</name>
    <dbReference type="NCBI Taxonomy" id="543379"/>
    <lineage>
        <taxon>Eukaryota</taxon>
        <taxon>Metazoa</taxon>
        <taxon>Ecdysozoa</taxon>
        <taxon>Arthropoda</taxon>
        <taxon>Hexapoda</taxon>
        <taxon>Insecta</taxon>
        <taxon>Pterygota</taxon>
        <taxon>Neoptera</taxon>
        <taxon>Endopterygota</taxon>
        <taxon>Hymenoptera</taxon>
        <taxon>Apocrita</taxon>
        <taxon>Proctotrupomorpha</taxon>
        <taxon>Chalcidoidea</taxon>
        <taxon>Pteromalidae</taxon>
        <taxon>Pteromalinae</taxon>
        <taxon>Trichomalopsis</taxon>
    </lineage>
</organism>
<dbReference type="STRING" id="543379.A0A232EK20"/>
<proteinExistence type="predicted"/>
<feature type="compositionally biased region" description="Basic and acidic residues" evidence="1">
    <location>
        <begin position="586"/>
        <end position="598"/>
    </location>
</feature>
<name>A0A232EK20_9HYME</name>
<dbReference type="OrthoDB" id="44841at2759"/>
<evidence type="ECO:0000313" key="2">
    <source>
        <dbReference type="EMBL" id="OXU18672.1"/>
    </source>
</evidence>
<feature type="region of interest" description="Disordered" evidence="1">
    <location>
        <begin position="429"/>
        <end position="499"/>
    </location>
</feature>
<feature type="region of interest" description="Disordered" evidence="1">
    <location>
        <begin position="96"/>
        <end position="139"/>
    </location>
</feature>
<keyword evidence="3" id="KW-1185">Reference proteome</keyword>
<gene>
    <name evidence="2" type="ORF">TSAR_000124</name>
</gene>